<dbReference type="InterPro" id="IPR004033">
    <property type="entry name" value="UbiE/COQ5_MeTrFase"/>
</dbReference>
<dbReference type="CDD" id="cd02440">
    <property type="entry name" value="AdoMet_MTases"/>
    <property type="match status" value="1"/>
</dbReference>
<gene>
    <name evidence="9" type="ORF">WJX75_006935</name>
</gene>
<dbReference type="SUPFAM" id="SSF53335">
    <property type="entry name" value="S-adenosyl-L-methionine-dependent methyltransferases"/>
    <property type="match status" value="1"/>
</dbReference>
<sequence>MLKQAKAKAEKIGAANVDFLLADAEAVSFPEHSFDLILCSNGMAYLEDIPAAVKKFHSWLKPGGKLCFNNPQAPVIPLMATLISVCTEKFGVSPVEPSAVLGSESRIQAVLEAAGFKSIQVTETQEVKVFSDATPEKFAESIFEMMERFPAAPLSKLLSQQQIDELRADYMLAAVAQAEAMPKEEGGIVNNFVMLWAVATA</sequence>
<comment type="caution">
    <text evidence="9">The sequence shown here is derived from an EMBL/GenBank/DDBJ whole genome shotgun (WGS) entry which is preliminary data.</text>
</comment>
<evidence type="ECO:0000256" key="2">
    <source>
        <dbReference type="ARBA" id="ARBA00005189"/>
    </source>
</evidence>
<dbReference type="Pfam" id="PF08241">
    <property type="entry name" value="Methyltransf_11"/>
    <property type="match status" value="1"/>
</dbReference>
<dbReference type="PANTHER" id="PTHR44307:SF2">
    <property type="entry name" value="PHOSPHOETHANOLAMINE METHYLTRANSFERASE ISOFORM X1"/>
    <property type="match status" value="1"/>
</dbReference>
<evidence type="ECO:0000313" key="9">
    <source>
        <dbReference type="EMBL" id="KAK9902810.1"/>
    </source>
</evidence>
<evidence type="ECO:0000256" key="4">
    <source>
        <dbReference type="ARBA" id="ARBA00022679"/>
    </source>
</evidence>
<keyword evidence="4" id="KW-0808">Transferase</keyword>
<name>A0ABR2YDL4_9CHLO</name>
<protein>
    <recommendedName>
        <fullName evidence="5">phosphoethanolamine N-methyltransferase</fullName>
        <ecNumber evidence="5">2.1.1.103</ecNumber>
    </recommendedName>
</protein>
<feature type="domain" description="Methyltransferase type 11" evidence="8">
    <location>
        <begin position="1"/>
        <end position="68"/>
    </location>
</feature>
<comment type="catalytic activity">
    <reaction evidence="6">
        <text>N,N-dimethylethanolamine phosphate + S-adenosyl-L-methionine = phosphocholine + S-adenosyl-L-homocysteine + H(+)</text>
        <dbReference type="Rhea" id="RHEA:25325"/>
        <dbReference type="ChEBI" id="CHEBI:15378"/>
        <dbReference type="ChEBI" id="CHEBI:57856"/>
        <dbReference type="ChEBI" id="CHEBI:58641"/>
        <dbReference type="ChEBI" id="CHEBI:59789"/>
        <dbReference type="ChEBI" id="CHEBI:295975"/>
        <dbReference type="EC" id="2.1.1.103"/>
    </reaction>
    <physiologicalReaction direction="left-to-right" evidence="6">
        <dbReference type="Rhea" id="RHEA:25326"/>
    </physiologicalReaction>
</comment>
<evidence type="ECO:0000256" key="7">
    <source>
        <dbReference type="ARBA" id="ARBA00047841"/>
    </source>
</evidence>
<evidence type="ECO:0000256" key="1">
    <source>
        <dbReference type="ARBA" id="ARBA00004969"/>
    </source>
</evidence>
<reference evidence="9 10" key="1">
    <citation type="journal article" date="2024" name="Nat. Commun.">
        <title>Phylogenomics reveals the evolutionary origins of lichenization in chlorophyte algae.</title>
        <authorList>
            <person name="Puginier C."/>
            <person name="Libourel C."/>
            <person name="Otte J."/>
            <person name="Skaloud P."/>
            <person name="Haon M."/>
            <person name="Grisel S."/>
            <person name="Petersen M."/>
            <person name="Berrin J.G."/>
            <person name="Delaux P.M."/>
            <person name="Dal Grande F."/>
            <person name="Keller J."/>
        </authorList>
    </citation>
    <scope>NUCLEOTIDE SEQUENCE [LARGE SCALE GENOMIC DNA]</scope>
    <source>
        <strain evidence="9 10">SAG 216-7</strain>
    </source>
</reference>
<evidence type="ECO:0000313" key="10">
    <source>
        <dbReference type="Proteomes" id="UP001491310"/>
    </source>
</evidence>
<dbReference type="EC" id="2.1.1.103" evidence="5"/>
<comment type="pathway">
    <text evidence="1">Phospholipid metabolism; phosphatidylcholine biosynthesis.</text>
</comment>
<proteinExistence type="predicted"/>
<dbReference type="Proteomes" id="UP001491310">
    <property type="component" value="Unassembled WGS sequence"/>
</dbReference>
<evidence type="ECO:0000256" key="6">
    <source>
        <dbReference type="ARBA" id="ARBA00047619"/>
    </source>
</evidence>
<comment type="catalytic activity">
    <reaction evidence="7">
        <text>N-methylethanolamine phosphate + S-adenosyl-L-methionine = N,N-dimethylethanolamine phosphate + S-adenosyl-L-homocysteine + H(+)</text>
        <dbReference type="Rhea" id="RHEA:25321"/>
        <dbReference type="ChEBI" id="CHEBI:15378"/>
        <dbReference type="ChEBI" id="CHEBI:57781"/>
        <dbReference type="ChEBI" id="CHEBI:57856"/>
        <dbReference type="ChEBI" id="CHEBI:58641"/>
        <dbReference type="ChEBI" id="CHEBI:59789"/>
        <dbReference type="EC" id="2.1.1.103"/>
    </reaction>
    <physiologicalReaction direction="left-to-right" evidence="7">
        <dbReference type="Rhea" id="RHEA:25322"/>
    </physiologicalReaction>
</comment>
<dbReference type="InterPro" id="IPR029063">
    <property type="entry name" value="SAM-dependent_MTases_sf"/>
</dbReference>
<keyword evidence="10" id="KW-1185">Reference proteome</keyword>
<dbReference type="InterPro" id="IPR013216">
    <property type="entry name" value="Methyltransf_11"/>
</dbReference>
<comment type="pathway">
    <text evidence="2">Lipid metabolism.</text>
</comment>
<evidence type="ECO:0000256" key="3">
    <source>
        <dbReference type="ARBA" id="ARBA00022603"/>
    </source>
</evidence>
<accession>A0ABR2YDL4</accession>
<evidence type="ECO:0000256" key="5">
    <source>
        <dbReference type="ARBA" id="ARBA00035674"/>
    </source>
</evidence>
<dbReference type="PANTHER" id="PTHR44307">
    <property type="entry name" value="PHOSPHOETHANOLAMINE METHYLTRANSFERASE"/>
    <property type="match status" value="1"/>
</dbReference>
<keyword evidence="3" id="KW-0489">Methyltransferase</keyword>
<organism evidence="9 10">
    <name type="scientific">Coccomyxa subellipsoidea</name>
    <dbReference type="NCBI Taxonomy" id="248742"/>
    <lineage>
        <taxon>Eukaryota</taxon>
        <taxon>Viridiplantae</taxon>
        <taxon>Chlorophyta</taxon>
        <taxon>core chlorophytes</taxon>
        <taxon>Trebouxiophyceae</taxon>
        <taxon>Trebouxiophyceae incertae sedis</taxon>
        <taxon>Coccomyxaceae</taxon>
        <taxon>Coccomyxa</taxon>
    </lineage>
</organism>
<dbReference type="PROSITE" id="PS51608">
    <property type="entry name" value="SAM_MT_UBIE"/>
    <property type="match status" value="1"/>
</dbReference>
<dbReference type="Gene3D" id="3.40.50.150">
    <property type="entry name" value="Vaccinia Virus protein VP39"/>
    <property type="match status" value="1"/>
</dbReference>
<evidence type="ECO:0000259" key="8">
    <source>
        <dbReference type="Pfam" id="PF08241"/>
    </source>
</evidence>
<dbReference type="EMBL" id="JALJOT010000015">
    <property type="protein sequence ID" value="KAK9902810.1"/>
    <property type="molecule type" value="Genomic_DNA"/>
</dbReference>